<dbReference type="OrthoDB" id="4495630at2759"/>
<sequence length="84" mass="9535">MVNAEEAIADWTLLEVQTAAKNGSLRKLLQSHLIVHCTAEKLQSFHKSTDKYKKFLVSNLAKSMTIDMFEHFGRELASELEKAL</sequence>
<name>A0A318YDT9_ASPNB</name>
<evidence type="ECO:0000313" key="1">
    <source>
        <dbReference type="EMBL" id="PYH30573.1"/>
    </source>
</evidence>
<protein>
    <submittedName>
        <fullName evidence="1">Uncharacterized protein</fullName>
    </submittedName>
</protein>
<dbReference type="EMBL" id="KZ821479">
    <property type="protein sequence ID" value="PYH30573.1"/>
    <property type="molecule type" value="Genomic_DNA"/>
</dbReference>
<evidence type="ECO:0000313" key="2">
    <source>
        <dbReference type="Proteomes" id="UP000247647"/>
    </source>
</evidence>
<dbReference type="Proteomes" id="UP000247647">
    <property type="component" value="Unassembled WGS sequence"/>
</dbReference>
<gene>
    <name evidence="1" type="ORF">BO87DRAFT_379678</name>
</gene>
<dbReference type="AlphaFoldDB" id="A0A318YDT9"/>
<keyword evidence="2" id="KW-1185">Reference proteome</keyword>
<reference evidence="1" key="1">
    <citation type="submission" date="2016-12" db="EMBL/GenBank/DDBJ databases">
        <title>The genomes of Aspergillus section Nigri reveals drivers in fungal speciation.</title>
        <authorList>
            <consortium name="DOE Joint Genome Institute"/>
            <person name="Vesth T.C."/>
            <person name="Nybo J."/>
            <person name="Theobald S."/>
            <person name="Brandl J."/>
            <person name="Frisvad J.C."/>
            <person name="Nielsen K.F."/>
            <person name="Lyhne E.K."/>
            <person name="Kogle M.E."/>
            <person name="Kuo A."/>
            <person name="Riley R."/>
            <person name="Clum A."/>
            <person name="Nolan M."/>
            <person name="Lipzen A."/>
            <person name="Salamov A."/>
            <person name="Henrissat B."/>
            <person name="Wiebenga A."/>
            <person name="De Vries R.P."/>
            <person name="Grigoriev I.V."/>
            <person name="Mortensen U.H."/>
            <person name="Andersen M.R."/>
            <person name="Baker S.E."/>
        </authorList>
    </citation>
    <scope>NUCLEOTIDE SEQUENCE [LARGE SCALE GENOMIC DNA]</scope>
    <source>
        <strain evidence="1">CBS 115656</strain>
    </source>
</reference>
<organism evidence="1 2">
    <name type="scientific">Aspergillus neoniger (strain CBS 115656)</name>
    <dbReference type="NCBI Taxonomy" id="1448310"/>
    <lineage>
        <taxon>Eukaryota</taxon>
        <taxon>Fungi</taxon>
        <taxon>Dikarya</taxon>
        <taxon>Ascomycota</taxon>
        <taxon>Pezizomycotina</taxon>
        <taxon>Eurotiomycetes</taxon>
        <taxon>Eurotiomycetidae</taxon>
        <taxon>Eurotiales</taxon>
        <taxon>Aspergillaceae</taxon>
        <taxon>Aspergillus</taxon>
        <taxon>Aspergillus subgen. Circumdati</taxon>
    </lineage>
</organism>
<proteinExistence type="predicted"/>
<accession>A0A318YDT9</accession>
<dbReference type="RefSeq" id="XP_025476051.1">
    <property type="nucleotide sequence ID" value="XM_025624102.1"/>
</dbReference>
<dbReference type="GeneID" id="37126558"/>